<dbReference type="InterPro" id="IPR001507">
    <property type="entry name" value="ZP_dom"/>
</dbReference>
<dbReference type="GO" id="GO:0050431">
    <property type="term" value="F:transforming growth factor beta binding"/>
    <property type="evidence" value="ECO:0007669"/>
    <property type="project" value="TreeGrafter"/>
</dbReference>
<dbReference type="InterPro" id="IPR055355">
    <property type="entry name" value="ZP-C"/>
</dbReference>
<proteinExistence type="predicted"/>
<dbReference type="Pfam" id="PF00100">
    <property type="entry name" value="Zona_pellucida"/>
    <property type="match status" value="1"/>
</dbReference>
<keyword evidence="3" id="KW-0812">Transmembrane</keyword>
<organism evidence="5 6">
    <name type="scientific">Hymenochirus boettgeri</name>
    <name type="common">Congo dwarf clawed frog</name>
    <dbReference type="NCBI Taxonomy" id="247094"/>
    <lineage>
        <taxon>Eukaryota</taxon>
        <taxon>Metazoa</taxon>
        <taxon>Chordata</taxon>
        <taxon>Craniata</taxon>
        <taxon>Vertebrata</taxon>
        <taxon>Euteleostomi</taxon>
        <taxon>Amphibia</taxon>
        <taxon>Batrachia</taxon>
        <taxon>Anura</taxon>
        <taxon>Pipoidea</taxon>
        <taxon>Pipidae</taxon>
        <taxon>Pipinae</taxon>
        <taxon>Hymenochirus</taxon>
    </lineage>
</organism>
<feature type="non-terminal residue" evidence="5">
    <location>
        <position position="1"/>
    </location>
</feature>
<dbReference type="GO" id="GO:0005539">
    <property type="term" value="F:glycosaminoglycan binding"/>
    <property type="evidence" value="ECO:0007669"/>
    <property type="project" value="TreeGrafter"/>
</dbReference>
<keyword evidence="1" id="KW-0732">Signal</keyword>
<evidence type="ECO:0000313" key="5">
    <source>
        <dbReference type="EMBL" id="KAG8441253.1"/>
    </source>
</evidence>
<keyword evidence="3" id="KW-1133">Transmembrane helix</keyword>
<dbReference type="GO" id="GO:0005024">
    <property type="term" value="F:transforming growth factor beta receptor activity"/>
    <property type="evidence" value="ECO:0007669"/>
    <property type="project" value="TreeGrafter"/>
</dbReference>
<sequence>MSAISQERESPCTSLAGLERSFRDSTVAKIQVHGHGIHCERGGLCIVSIGNRIQAEVSLSPAPSYLGFFLSLCSLSPSSDPFNQSSIPLLVNGCPAAKNVSLPLAPPAQCTPRMKNFTFRLGPFYNHSIQFLHCHVVLCTRESVLCHDMDTERGPNLPKCPISDGPCTSSSPLATKTEAPYTRTVTQPLIVTIPVASHPLVPPRDGKRSTWILLEKGQQTQGVSLEAVIGITLCSFVIGVTLTAGLWFIHSKTGKCL</sequence>
<evidence type="ECO:0000313" key="6">
    <source>
        <dbReference type="Proteomes" id="UP000812440"/>
    </source>
</evidence>
<evidence type="ECO:0000256" key="2">
    <source>
        <dbReference type="ARBA" id="ARBA00023157"/>
    </source>
</evidence>
<feature type="domain" description="ZP" evidence="4">
    <location>
        <begin position="1"/>
        <end position="153"/>
    </location>
</feature>
<dbReference type="GO" id="GO:0005114">
    <property type="term" value="F:type II transforming growth factor beta receptor binding"/>
    <property type="evidence" value="ECO:0007669"/>
    <property type="project" value="TreeGrafter"/>
</dbReference>
<dbReference type="Gene3D" id="2.60.40.4100">
    <property type="entry name" value="Zona pellucida, ZP-C domain"/>
    <property type="match status" value="1"/>
</dbReference>
<dbReference type="PANTHER" id="PTHR14002">
    <property type="entry name" value="ENDOGLIN/TGF-BETA RECEPTOR TYPE III"/>
    <property type="match status" value="1"/>
</dbReference>
<comment type="caution">
    <text evidence="5">The sequence shown here is derived from an EMBL/GenBank/DDBJ whole genome shotgun (WGS) entry which is preliminary data.</text>
</comment>
<keyword evidence="3" id="KW-0472">Membrane</keyword>
<dbReference type="EMBL" id="JAACNH010000006">
    <property type="protein sequence ID" value="KAG8441253.1"/>
    <property type="molecule type" value="Genomic_DNA"/>
</dbReference>
<feature type="transmembrane region" description="Helical" evidence="3">
    <location>
        <begin position="227"/>
        <end position="249"/>
    </location>
</feature>
<dbReference type="PANTHER" id="PTHR14002:SF9">
    <property type="entry name" value="TRANSFORMING GROWTH FACTOR-BETA RECEPTOR TYPE 3-LIKE PROTEIN"/>
    <property type="match status" value="1"/>
</dbReference>
<dbReference type="InterPro" id="IPR042235">
    <property type="entry name" value="ZP-C_dom"/>
</dbReference>
<keyword evidence="2" id="KW-1015">Disulfide bond</keyword>
<accession>A0A8T2JC47</accession>
<dbReference type="Proteomes" id="UP000812440">
    <property type="component" value="Chromosome 3"/>
</dbReference>
<evidence type="ECO:0000256" key="1">
    <source>
        <dbReference type="ARBA" id="ARBA00022729"/>
    </source>
</evidence>
<dbReference type="GO" id="GO:0016477">
    <property type="term" value="P:cell migration"/>
    <property type="evidence" value="ECO:0007669"/>
    <property type="project" value="TreeGrafter"/>
</dbReference>
<evidence type="ECO:0000259" key="4">
    <source>
        <dbReference type="PROSITE" id="PS51034"/>
    </source>
</evidence>
<dbReference type="OrthoDB" id="8963415at2759"/>
<name>A0A8T2JC47_9PIPI</name>
<dbReference type="GO" id="GO:0017015">
    <property type="term" value="P:regulation of transforming growth factor beta receptor signaling pathway"/>
    <property type="evidence" value="ECO:0007669"/>
    <property type="project" value="TreeGrafter"/>
</dbReference>
<evidence type="ECO:0000256" key="3">
    <source>
        <dbReference type="SAM" id="Phobius"/>
    </source>
</evidence>
<dbReference type="AlphaFoldDB" id="A0A8T2JC47"/>
<keyword evidence="6" id="KW-1185">Reference proteome</keyword>
<reference evidence="5" key="1">
    <citation type="thesis" date="2020" institute="ProQuest LLC" country="789 East Eisenhower Parkway, Ann Arbor, MI, USA">
        <title>Comparative Genomics and Chromosome Evolution.</title>
        <authorList>
            <person name="Mudd A.B."/>
        </authorList>
    </citation>
    <scope>NUCLEOTIDE SEQUENCE</scope>
    <source>
        <strain evidence="5">Female2</strain>
        <tissue evidence="5">Blood</tissue>
    </source>
</reference>
<gene>
    <name evidence="5" type="ORF">GDO86_006840</name>
</gene>
<dbReference type="GO" id="GO:0007179">
    <property type="term" value="P:transforming growth factor beta receptor signaling pathway"/>
    <property type="evidence" value="ECO:0007669"/>
    <property type="project" value="TreeGrafter"/>
</dbReference>
<protein>
    <recommendedName>
        <fullName evidence="4">ZP domain-containing protein</fullName>
    </recommendedName>
</protein>
<dbReference type="GO" id="GO:0001837">
    <property type="term" value="P:epithelial to mesenchymal transition"/>
    <property type="evidence" value="ECO:0007669"/>
    <property type="project" value="TreeGrafter"/>
</dbReference>
<dbReference type="PROSITE" id="PS51034">
    <property type="entry name" value="ZP_2"/>
    <property type="match status" value="1"/>
</dbReference>